<dbReference type="Gene3D" id="3.40.50.1820">
    <property type="entry name" value="alpha/beta hydrolase"/>
    <property type="match status" value="1"/>
</dbReference>
<reference evidence="1 2" key="1">
    <citation type="submission" date="2020-08" db="EMBL/GenBank/DDBJ databases">
        <title>Genomic Encyclopedia of Type Strains, Phase IV (KMG-IV): sequencing the most valuable type-strain genomes for metagenomic binning, comparative biology and taxonomic classification.</title>
        <authorList>
            <person name="Goeker M."/>
        </authorList>
    </citation>
    <scope>NUCLEOTIDE SEQUENCE [LARGE SCALE GENOMIC DNA]</scope>
    <source>
        <strain evidence="1 2">DSM 106146</strain>
    </source>
</reference>
<accession>A0A7W8M717</accession>
<sequence length="251" mass="29759">MNIEYHKRFSPQLGRDMEFKVYGHSGRPCLYFPCQDGRFFDFENFHMVDVCAAPIEEGRLQVFTVDTVDRETWSAKGGNPHDRIVRHEQWYHYVTDELVPEIFWKNAQSNGGKRARGILTFGCSMGAMHSANFFLRRPDLFDANLSLSGLYSARDSFGDYMEPLIYDNSPIDYLSNMPWDHPYIRMYNERRMIFCVGQGAWEDELKASTRQLEQVVRSKGINAWFDYWGYDVSHDWEWWYKQAAYFLPWLI</sequence>
<evidence type="ECO:0000313" key="2">
    <source>
        <dbReference type="Proteomes" id="UP000543642"/>
    </source>
</evidence>
<dbReference type="AlphaFoldDB" id="A0A7W8M717"/>
<dbReference type="SUPFAM" id="SSF53474">
    <property type="entry name" value="alpha/beta-Hydrolases"/>
    <property type="match status" value="1"/>
</dbReference>
<comment type="caution">
    <text evidence="1">The sequence shown here is derived from an EMBL/GenBank/DDBJ whole genome shotgun (WGS) entry which is preliminary data.</text>
</comment>
<dbReference type="Pfam" id="PF00756">
    <property type="entry name" value="Esterase"/>
    <property type="match status" value="1"/>
</dbReference>
<dbReference type="PANTHER" id="PTHR48098:SF3">
    <property type="entry name" value="IRON(III) ENTEROBACTIN ESTERASE"/>
    <property type="match status" value="1"/>
</dbReference>
<dbReference type="InterPro" id="IPR050583">
    <property type="entry name" value="Mycobacterial_A85_antigen"/>
</dbReference>
<evidence type="ECO:0000313" key="1">
    <source>
        <dbReference type="EMBL" id="MBB5265976.1"/>
    </source>
</evidence>
<gene>
    <name evidence="1" type="ORF">HNP82_003128</name>
</gene>
<proteinExistence type="predicted"/>
<dbReference type="PANTHER" id="PTHR48098">
    <property type="entry name" value="ENTEROCHELIN ESTERASE-RELATED"/>
    <property type="match status" value="1"/>
</dbReference>
<keyword evidence="2" id="KW-1185">Reference proteome</keyword>
<organism evidence="1 2">
    <name type="scientific">Catenibacillus scindens</name>
    <dbReference type="NCBI Taxonomy" id="673271"/>
    <lineage>
        <taxon>Bacteria</taxon>
        <taxon>Bacillati</taxon>
        <taxon>Bacillota</taxon>
        <taxon>Clostridia</taxon>
        <taxon>Lachnospirales</taxon>
        <taxon>Lachnospiraceae</taxon>
        <taxon>Catenibacillus</taxon>
    </lineage>
</organism>
<name>A0A7W8M717_9FIRM</name>
<protein>
    <submittedName>
        <fullName evidence="1">Esterase/lipase superfamily enzyme</fullName>
    </submittedName>
</protein>
<dbReference type="EMBL" id="JACHFW010000017">
    <property type="protein sequence ID" value="MBB5265976.1"/>
    <property type="molecule type" value="Genomic_DNA"/>
</dbReference>
<dbReference type="InterPro" id="IPR000801">
    <property type="entry name" value="Esterase-like"/>
</dbReference>
<dbReference type="Proteomes" id="UP000543642">
    <property type="component" value="Unassembled WGS sequence"/>
</dbReference>
<dbReference type="InterPro" id="IPR029058">
    <property type="entry name" value="AB_hydrolase_fold"/>
</dbReference>
<dbReference type="RefSeq" id="WP_183776193.1">
    <property type="nucleotide sequence ID" value="NZ_JACHFW010000017.1"/>
</dbReference>